<evidence type="ECO:0000256" key="1">
    <source>
        <dbReference type="ARBA" id="ARBA00004651"/>
    </source>
</evidence>
<keyword evidence="10" id="KW-0175">Coiled coil</keyword>
<evidence type="ECO:0000256" key="6">
    <source>
        <dbReference type="ARBA" id="ARBA00022692"/>
    </source>
</evidence>
<dbReference type="EC" id="2.4.1.16" evidence="2"/>
<evidence type="ECO:0000256" key="12">
    <source>
        <dbReference type="SAM" id="Phobius"/>
    </source>
</evidence>
<feature type="transmembrane region" description="Helical" evidence="12">
    <location>
        <begin position="869"/>
        <end position="890"/>
    </location>
</feature>
<dbReference type="InterPro" id="IPR007330">
    <property type="entry name" value="MIT_dom"/>
</dbReference>
<dbReference type="GO" id="GO:0006031">
    <property type="term" value="P:chitin biosynthetic process"/>
    <property type="evidence" value="ECO:0007669"/>
    <property type="project" value="TreeGrafter"/>
</dbReference>
<dbReference type="InterPro" id="IPR029044">
    <property type="entry name" value="Nucleotide-diphossugar_trans"/>
</dbReference>
<evidence type="ECO:0000259" key="13">
    <source>
        <dbReference type="SMART" id="SM00745"/>
    </source>
</evidence>
<evidence type="ECO:0000256" key="7">
    <source>
        <dbReference type="ARBA" id="ARBA00022989"/>
    </source>
</evidence>
<dbReference type="EMBL" id="SPLM01000108">
    <property type="protein sequence ID" value="TMW60216.1"/>
    <property type="molecule type" value="Genomic_DNA"/>
</dbReference>
<dbReference type="PANTHER" id="PTHR22914">
    <property type="entry name" value="CHITIN SYNTHASE"/>
    <property type="match status" value="1"/>
</dbReference>
<keyword evidence="15" id="KW-1185">Reference proteome</keyword>
<dbReference type="GO" id="GO:0004100">
    <property type="term" value="F:chitin synthase activity"/>
    <property type="evidence" value="ECO:0007669"/>
    <property type="project" value="UniProtKB-EC"/>
</dbReference>
<evidence type="ECO:0000256" key="5">
    <source>
        <dbReference type="ARBA" id="ARBA00022679"/>
    </source>
</evidence>
<feature type="transmembrane region" description="Helical" evidence="12">
    <location>
        <begin position="841"/>
        <end position="857"/>
    </location>
</feature>
<feature type="transmembrane region" description="Helical" evidence="12">
    <location>
        <begin position="653"/>
        <end position="673"/>
    </location>
</feature>
<dbReference type="SUPFAM" id="SSF53448">
    <property type="entry name" value="Nucleotide-diphospho-sugar transferases"/>
    <property type="match status" value="1"/>
</dbReference>
<feature type="transmembrane region" description="Helical" evidence="12">
    <location>
        <begin position="760"/>
        <end position="777"/>
    </location>
</feature>
<dbReference type="SMART" id="SM00745">
    <property type="entry name" value="MIT"/>
    <property type="match status" value="1"/>
</dbReference>
<gene>
    <name evidence="14" type="ORF">Poli38472_000258</name>
</gene>
<keyword evidence="6 12" id="KW-0812">Transmembrane</keyword>
<keyword evidence="9" id="KW-0961">Cell wall biogenesis/degradation</keyword>
<feature type="coiled-coil region" evidence="10">
    <location>
        <begin position="806"/>
        <end position="833"/>
    </location>
</feature>
<dbReference type="InterPro" id="IPR013616">
    <property type="entry name" value="Chitin_synth_N"/>
</dbReference>
<dbReference type="AlphaFoldDB" id="A0A8K1CBE6"/>
<evidence type="ECO:0000313" key="15">
    <source>
        <dbReference type="Proteomes" id="UP000794436"/>
    </source>
</evidence>
<keyword evidence="4" id="KW-0328">Glycosyltransferase</keyword>
<dbReference type="InterPro" id="IPR036181">
    <property type="entry name" value="MIT_dom_sf"/>
</dbReference>
<evidence type="ECO:0000256" key="2">
    <source>
        <dbReference type="ARBA" id="ARBA00012543"/>
    </source>
</evidence>
<keyword evidence="3" id="KW-1003">Cell membrane</keyword>
<comment type="caution">
    <text evidence="14">The sequence shown here is derived from an EMBL/GenBank/DDBJ whole genome shotgun (WGS) entry which is preliminary data.</text>
</comment>
<organism evidence="14 15">
    <name type="scientific">Pythium oligandrum</name>
    <name type="common">Mycoparasitic fungus</name>
    <dbReference type="NCBI Taxonomy" id="41045"/>
    <lineage>
        <taxon>Eukaryota</taxon>
        <taxon>Sar</taxon>
        <taxon>Stramenopiles</taxon>
        <taxon>Oomycota</taxon>
        <taxon>Peronosporomycetes</taxon>
        <taxon>Pythiales</taxon>
        <taxon>Pythiaceae</taxon>
        <taxon>Pythium</taxon>
    </lineage>
</organism>
<keyword evidence="5" id="KW-0808">Transferase</keyword>
<keyword evidence="7 12" id="KW-1133">Transmembrane helix</keyword>
<dbReference type="Gene3D" id="3.90.550.10">
    <property type="entry name" value="Spore Coat Polysaccharide Biosynthesis Protein SpsA, Chain A"/>
    <property type="match status" value="1"/>
</dbReference>
<comment type="subcellular location">
    <subcellularLocation>
        <location evidence="1">Cell membrane</location>
        <topology evidence="1">Multi-pass membrane protein</topology>
    </subcellularLocation>
</comment>
<dbReference type="Proteomes" id="UP000794436">
    <property type="component" value="Unassembled WGS sequence"/>
</dbReference>
<feature type="domain" description="MIT" evidence="13">
    <location>
        <begin position="133"/>
        <end position="209"/>
    </location>
</feature>
<protein>
    <recommendedName>
        <fullName evidence="2">chitin synthase</fullName>
        <ecNumber evidence="2">2.4.1.16</ecNumber>
    </recommendedName>
</protein>
<evidence type="ECO:0000256" key="10">
    <source>
        <dbReference type="SAM" id="Coils"/>
    </source>
</evidence>
<feature type="transmembrane region" description="Helical" evidence="12">
    <location>
        <begin position="685"/>
        <end position="709"/>
    </location>
</feature>
<keyword evidence="8 12" id="KW-0472">Membrane</keyword>
<feature type="transmembrane region" description="Helical" evidence="12">
    <location>
        <begin position="617"/>
        <end position="641"/>
    </location>
</feature>
<dbReference type="OrthoDB" id="26569at2759"/>
<sequence>MSEGHDDLEARLRAIREARNRGGAASGTLNTQPPRPASTGALPTQPSLGLEEELEELQSMLSDSTYLPRPTMHETVSTTTTTSVPSAEEDAGVWQDMRPSARSYMEDEPPRVYNRQGSHQRAISVPGAGNAHGEVSYESAFRLIQQAADAERNADPLLAIQLYTDAGDLLVRVGKTENDPLLKQGIKEKAMEIMKRAEELDQWYYSLQESFRQAALPPQLKIQKTQVPRVQESWGRRQPPFANSEEFTHMRYTAVTTKDPYHFTNEGFQLRVDELGRKIRTFITITMYNEEGSELKGTLTGIARNLQYMSEVWGERAWENVAIAVVSDGRTKASASCLDFLTSVGAFDEEIMTVTSVGVDVQMHLFESTIQLVRDDNFEAYYPPIQLIYALKENNGGKLNSHLWFFNAFSEQLLPTYTVLVDVGTIPGPDSVYRLVRTMDRNHQIGGVAGEIAVEQPNYFNPVIAAQHFEYKISNIMDKSLESVFGFISVLPGAFSAYRYEAIRAEKGVGPLPEYFRSLTTSTKELGPFKGNMYLAEDRILCFELLARKGRRWTMHYVKDAIARTDVPETLVDLIKQRRRWLNGSFFAGLFAISNFGRVWKESGHSVPRKCVLTFQFLYLLVQNILSWFLLSNLFLTFYYVLTLVLYKNLHGLLQIVLGIYMALIGGIVIFALGNRPEKRTAAFYSFSFVFFGIVMLMVSGVSIYGLIASVDVTDPRADLSFCKVSNSELSMGVVTAIGLIFAAAFLHGEFTVLLSTLQYFFMLPTFVNILGIYAYSNLHDLSWGTKGLETATGHGPAKAGAGGNLKEIVAQQKRVEAEKQRAAREKEDVDNSFRAFRSSLLLFWLVTNAAWIYAMTDYVSSSCYLQGLSYVVAVFNIIRFVGATVFLIFRIYRRFGGPQSGGDEVSAYQHNLPPEWQTHYAQQRGSMASTHGGHKEQIAIDVQSPVTNYHEQTL</sequence>
<feature type="transmembrane region" description="Helical" evidence="12">
    <location>
        <begin position="730"/>
        <end position="748"/>
    </location>
</feature>
<proteinExistence type="predicted"/>
<reference evidence="14" key="1">
    <citation type="submission" date="2019-03" db="EMBL/GenBank/DDBJ databases">
        <title>Long read genome sequence of the mycoparasitic Pythium oligandrum ATCC 38472 isolated from sugarbeet rhizosphere.</title>
        <authorList>
            <person name="Gaulin E."/>
        </authorList>
    </citation>
    <scope>NUCLEOTIDE SEQUENCE</scope>
    <source>
        <strain evidence="14">ATCC 38472_TT</strain>
    </source>
</reference>
<dbReference type="InterPro" id="IPR004835">
    <property type="entry name" value="Chitin_synth"/>
</dbReference>
<feature type="region of interest" description="Disordered" evidence="11">
    <location>
        <begin position="19"/>
        <end position="45"/>
    </location>
</feature>
<name>A0A8K1CBE6_PYTOL</name>
<dbReference type="Pfam" id="PF01644">
    <property type="entry name" value="Chitin_synth_1"/>
    <property type="match status" value="1"/>
</dbReference>
<dbReference type="Pfam" id="PF08407">
    <property type="entry name" value="Chitin_synth_1N"/>
    <property type="match status" value="1"/>
</dbReference>
<evidence type="ECO:0000256" key="11">
    <source>
        <dbReference type="SAM" id="MobiDB-lite"/>
    </source>
</evidence>
<evidence type="ECO:0000256" key="3">
    <source>
        <dbReference type="ARBA" id="ARBA00022475"/>
    </source>
</evidence>
<dbReference type="GO" id="GO:0005886">
    <property type="term" value="C:plasma membrane"/>
    <property type="evidence" value="ECO:0007669"/>
    <property type="project" value="UniProtKB-SubCell"/>
</dbReference>
<evidence type="ECO:0000256" key="4">
    <source>
        <dbReference type="ARBA" id="ARBA00022676"/>
    </source>
</evidence>
<dbReference type="GO" id="GO:0071555">
    <property type="term" value="P:cell wall organization"/>
    <property type="evidence" value="ECO:0007669"/>
    <property type="project" value="UniProtKB-KW"/>
</dbReference>
<accession>A0A8K1CBE6</accession>
<evidence type="ECO:0000256" key="8">
    <source>
        <dbReference type="ARBA" id="ARBA00023136"/>
    </source>
</evidence>
<dbReference type="Gene3D" id="1.20.58.80">
    <property type="entry name" value="Phosphotransferase system, lactose/cellobiose-type IIA subunit"/>
    <property type="match status" value="1"/>
</dbReference>
<evidence type="ECO:0000256" key="9">
    <source>
        <dbReference type="ARBA" id="ARBA00023316"/>
    </source>
</evidence>
<evidence type="ECO:0000313" key="14">
    <source>
        <dbReference type="EMBL" id="TMW60216.1"/>
    </source>
</evidence>
<dbReference type="CDD" id="cd02656">
    <property type="entry name" value="MIT"/>
    <property type="match status" value="1"/>
</dbReference>
<dbReference type="Pfam" id="PF04212">
    <property type="entry name" value="MIT"/>
    <property type="match status" value="1"/>
</dbReference>
<dbReference type="PANTHER" id="PTHR22914:SF9">
    <property type="entry name" value="CHITIN SYNTHASE 1"/>
    <property type="match status" value="1"/>
</dbReference>
<dbReference type="CDD" id="cd04190">
    <property type="entry name" value="Chitin_synth_C"/>
    <property type="match status" value="1"/>
</dbReference>
<dbReference type="SUPFAM" id="SSF116846">
    <property type="entry name" value="MIT domain"/>
    <property type="match status" value="1"/>
</dbReference>